<gene>
    <name evidence="8" type="ORF">LOD99_15375</name>
</gene>
<keyword evidence="4" id="KW-0804">Transcription</keyword>
<dbReference type="PANTHER" id="PTHR11945:SF534">
    <property type="entry name" value="MYOCYTE-SPECIFIC ENHANCER FACTOR 2"/>
    <property type="match status" value="1"/>
</dbReference>
<feature type="compositionally biased region" description="Polar residues" evidence="6">
    <location>
        <begin position="451"/>
        <end position="468"/>
    </location>
</feature>
<sequence>MGRKKIAIERIHDNRNRQITFMKRKLGLFRKAYQLSVLCDCQISVIIMPKNNKLFQYSSTDMNGILQKYVSHPHPDEALTNEDMSKKMKTMTITTSDNEDIETPVQDVHYNGTMFPNQVILDQPQYKPTLDQRLIQSMYPRTMVDHSKLQQQHLQQQQFQHQQQQRIPYPESILQQALPITLQNSFDGSSPKSIQSNTDRSSISSPPPRDEKLSLTLPLESNTQKSQRLRVIESGNLSLTLPMASKMPHNIPKSGKVVSKPLKVVVPNTKAVTMATTVAKITGALNQPMIMANSHLHTPNINMQTPRDMVFTNDNIDLFGPATYTPFGLGNNTFAAHEDRDTIPLSRVDVQKHIKLDPDNIDHSTPEEPDYQSADEDDSPLDNQEPDGSNSDFIQISDIAFNDETTSLGNRPITHSLLGPVHLSEALGRASGDTIMSPVSHDQLLTDLSPGHNTDSMSTDLRINTPLSTPARRSKKAHIPGINDSTRSALQTKLNSNSVINGTHSLIAPTQQQGNPTLSFMNPQHLQMNYYQHIPNITQGLGAAFYSPSEYLNKPPSEFPIGSIRLIDPSLLRQQQQTISTDRELDMPSMQSPSSSIDYTEIDGSNKRSFEQSSVDELNIETTPMKKQHLLQADM</sequence>
<accession>A0AAV7KCH6</accession>
<feature type="compositionally biased region" description="Basic and acidic residues" evidence="6">
    <location>
        <begin position="355"/>
        <end position="366"/>
    </location>
</feature>
<dbReference type="SMART" id="SM00432">
    <property type="entry name" value="MADS"/>
    <property type="match status" value="1"/>
</dbReference>
<evidence type="ECO:0000313" key="9">
    <source>
        <dbReference type="Proteomes" id="UP001165289"/>
    </source>
</evidence>
<dbReference type="Proteomes" id="UP001165289">
    <property type="component" value="Unassembled WGS sequence"/>
</dbReference>
<dbReference type="GO" id="GO:0000981">
    <property type="term" value="F:DNA-binding transcription factor activity, RNA polymerase II-specific"/>
    <property type="evidence" value="ECO:0007669"/>
    <property type="project" value="TreeGrafter"/>
</dbReference>
<feature type="domain" description="MADS-box" evidence="7">
    <location>
        <begin position="1"/>
        <end position="61"/>
    </location>
</feature>
<keyword evidence="9" id="KW-1185">Reference proteome</keyword>
<name>A0AAV7KCH6_9METZ</name>
<dbReference type="PROSITE" id="PS50066">
    <property type="entry name" value="MADS_BOX_2"/>
    <property type="match status" value="1"/>
</dbReference>
<proteinExistence type="predicted"/>
<feature type="compositionally biased region" description="Polar residues" evidence="6">
    <location>
        <begin position="184"/>
        <end position="200"/>
    </location>
</feature>
<dbReference type="GO" id="GO:0005634">
    <property type="term" value="C:nucleus"/>
    <property type="evidence" value="ECO:0007669"/>
    <property type="project" value="UniProtKB-SubCell"/>
</dbReference>
<evidence type="ECO:0000313" key="8">
    <source>
        <dbReference type="EMBL" id="KAI6658575.1"/>
    </source>
</evidence>
<dbReference type="GO" id="GO:0045944">
    <property type="term" value="P:positive regulation of transcription by RNA polymerase II"/>
    <property type="evidence" value="ECO:0007669"/>
    <property type="project" value="TreeGrafter"/>
</dbReference>
<dbReference type="GO" id="GO:0000978">
    <property type="term" value="F:RNA polymerase II cis-regulatory region sequence-specific DNA binding"/>
    <property type="evidence" value="ECO:0007669"/>
    <property type="project" value="TreeGrafter"/>
</dbReference>
<keyword evidence="2" id="KW-0805">Transcription regulation</keyword>
<evidence type="ECO:0000256" key="1">
    <source>
        <dbReference type="ARBA" id="ARBA00004123"/>
    </source>
</evidence>
<organism evidence="8 9">
    <name type="scientific">Oopsacas minuta</name>
    <dbReference type="NCBI Taxonomy" id="111878"/>
    <lineage>
        <taxon>Eukaryota</taxon>
        <taxon>Metazoa</taxon>
        <taxon>Porifera</taxon>
        <taxon>Hexactinellida</taxon>
        <taxon>Hexasterophora</taxon>
        <taxon>Lyssacinosida</taxon>
        <taxon>Leucopsacidae</taxon>
        <taxon>Oopsacas</taxon>
    </lineage>
</organism>
<evidence type="ECO:0000256" key="5">
    <source>
        <dbReference type="ARBA" id="ARBA00023242"/>
    </source>
</evidence>
<reference evidence="8 9" key="1">
    <citation type="journal article" date="2023" name="BMC Biol.">
        <title>The compact genome of the sponge Oopsacas minuta (Hexactinellida) is lacking key metazoan core genes.</title>
        <authorList>
            <person name="Santini S."/>
            <person name="Schenkelaars Q."/>
            <person name="Jourda C."/>
            <person name="Duchesne M."/>
            <person name="Belahbib H."/>
            <person name="Rocher C."/>
            <person name="Selva M."/>
            <person name="Riesgo A."/>
            <person name="Vervoort M."/>
            <person name="Leys S.P."/>
            <person name="Kodjabachian L."/>
            <person name="Le Bivic A."/>
            <person name="Borchiellini C."/>
            <person name="Claverie J.M."/>
            <person name="Renard E."/>
        </authorList>
    </citation>
    <scope>NUCLEOTIDE SEQUENCE [LARGE SCALE GENOMIC DNA]</scope>
    <source>
        <strain evidence="8">SPO-2</strain>
    </source>
</reference>
<feature type="region of interest" description="Disordered" evidence="6">
    <location>
        <begin position="184"/>
        <end position="229"/>
    </location>
</feature>
<feature type="region of interest" description="Disordered" evidence="6">
    <location>
        <begin position="355"/>
        <end position="392"/>
    </location>
</feature>
<dbReference type="InterPro" id="IPR002100">
    <property type="entry name" value="TF_MADSbox"/>
</dbReference>
<feature type="region of interest" description="Disordered" evidence="6">
    <location>
        <begin position="579"/>
        <end position="612"/>
    </location>
</feature>
<dbReference type="Pfam" id="PF00319">
    <property type="entry name" value="SRF-TF"/>
    <property type="match status" value="1"/>
</dbReference>
<dbReference type="GO" id="GO:0046983">
    <property type="term" value="F:protein dimerization activity"/>
    <property type="evidence" value="ECO:0007669"/>
    <property type="project" value="InterPro"/>
</dbReference>
<dbReference type="SUPFAM" id="SSF55455">
    <property type="entry name" value="SRF-like"/>
    <property type="match status" value="1"/>
</dbReference>
<feature type="region of interest" description="Disordered" evidence="6">
    <location>
        <begin position="146"/>
        <end position="166"/>
    </location>
</feature>
<comment type="caution">
    <text evidence="8">The sequence shown here is derived from an EMBL/GenBank/DDBJ whole genome shotgun (WGS) entry which is preliminary data.</text>
</comment>
<protein>
    <submittedName>
        <fullName evidence="8">Myocyte-specific enhancer factor 2B-like</fullName>
    </submittedName>
</protein>
<evidence type="ECO:0000256" key="2">
    <source>
        <dbReference type="ARBA" id="ARBA00023015"/>
    </source>
</evidence>
<dbReference type="InterPro" id="IPR036879">
    <property type="entry name" value="TF_MADSbox_sf"/>
</dbReference>
<evidence type="ECO:0000256" key="3">
    <source>
        <dbReference type="ARBA" id="ARBA00023125"/>
    </source>
</evidence>
<evidence type="ECO:0000259" key="7">
    <source>
        <dbReference type="PROSITE" id="PS50066"/>
    </source>
</evidence>
<keyword evidence="5" id="KW-0539">Nucleus</keyword>
<dbReference type="EMBL" id="JAKMXF010000088">
    <property type="protein sequence ID" value="KAI6658575.1"/>
    <property type="molecule type" value="Genomic_DNA"/>
</dbReference>
<dbReference type="Gene3D" id="3.40.1810.10">
    <property type="entry name" value="Transcription factor, MADS-box"/>
    <property type="match status" value="1"/>
</dbReference>
<evidence type="ECO:0000256" key="6">
    <source>
        <dbReference type="SAM" id="MobiDB-lite"/>
    </source>
</evidence>
<keyword evidence="3" id="KW-0238">DNA-binding</keyword>
<feature type="region of interest" description="Disordered" evidence="6">
    <location>
        <begin position="450"/>
        <end position="487"/>
    </location>
</feature>
<feature type="compositionally biased region" description="Low complexity" evidence="6">
    <location>
        <begin position="149"/>
        <end position="165"/>
    </location>
</feature>
<comment type="subcellular location">
    <subcellularLocation>
        <location evidence="1">Nucleus</location>
    </subcellularLocation>
</comment>
<feature type="compositionally biased region" description="Acidic residues" evidence="6">
    <location>
        <begin position="367"/>
        <end position="380"/>
    </location>
</feature>
<evidence type="ECO:0000256" key="4">
    <source>
        <dbReference type="ARBA" id="ARBA00023163"/>
    </source>
</evidence>
<feature type="compositionally biased region" description="Polar residues" evidence="6">
    <location>
        <begin position="589"/>
        <end position="598"/>
    </location>
</feature>
<dbReference type="AlphaFoldDB" id="A0AAV7KCH6"/>
<dbReference type="PANTHER" id="PTHR11945">
    <property type="entry name" value="MADS BOX PROTEIN"/>
    <property type="match status" value="1"/>
</dbReference>
<dbReference type="PRINTS" id="PR00404">
    <property type="entry name" value="MADSDOMAIN"/>
</dbReference>